<comment type="subunit">
    <text evidence="2">Homotrimer.</text>
</comment>
<reference evidence="14" key="1">
    <citation type="submission" date="2017-09" db="EMBL/GenBank/DDBJ databases">
        <title>FDA dAtabase for Regulatory Grade micrObial Sequences (FDA-ARGOS): Supporting development and validation of Infectious Disease Dx tests.</title>
        <authorList>
            <person name="Minogue T."/>
            <person name="Wolcott M."/>
            <person name="Wasieloski L."/>
            <person name="Aguilar W."/>
            <person name="Moore D."/>
            <person name="Tallon L."/>
            <person name="Sadzewicz L."/>
            <person name="Ott S."/>
            <person name="Zhao X."/>
            <person name="Nagaraj S."/>
            <person name="Vavikolanu K."/>
            <person name="Aluvathingal J."/>
            <person name="Nadendla S."/>
            <person name="Sichtig H."/>
        </authorList>
    </citation>
    <scope>NUCLEOTIDE SEQUENCE [LARGE SCALE GENOMIC DNA]</scope>
    <source>
        <strain evidence="14">FDAARGOS_390</strain>
    </source>
</reference>
<dbReference type="GO" id="GO:0015288">
    <property type="term" value="F:porin activity"/>
    <property type="evidence" value="ECO:0007669"/>
    <property type="project" value="UniProtKB-KW"/>
</dbReference>
<evidence type="ECO:0000259" key="12">
    <source>
        <dbReference type="Pfam" id="PF13609"/>
    </source>
</evidence>
<sequence>MKKHHAAAAMLLVGCASAYAQQDEVDEALQLATGGGGGGGSSVTLYGVIDANVEYLSHAAKGGSGSLVQMNSGGIHNSRFGVRGTEDLGGGNAAWFVLESGFNTNDGTQATAGTLFNRTSAVGLSNRTFGSLSFGLQYTPIYDILLRYDPMSFSQQYTWFPTTGSSNNFSFRARNSNMVKYVGRFAGVTAIAGYSFGGDAASFQSSAAYGGGLDYDGGTFGAAVAYDYRNGAVNTSGNFTKSRNLSLSFRQDIGRGQLMAGYEHFLTNPASTKTASSAQALWFAGIRYPVMRNLKVTAAYYYDQDKTPGNSNTWMGVLSTQYALSKRTSLYATVAYAQATRGNNGTYTPVGTTDATAFGPNQTGVTLGMFHRF</sequence>
<dbReference type="PROSITE" id="PS51257">
    <property type="entry name" value="PROKAR_LIPOPROTEIN"/>
    <property type="match status" value="1"/>
</dbReference>
<dbReference type="GO" id="GO:0046930">
    <property type="term" value="C:pore complex"/>
    <property type="evidence" value="ECO:0007669"/>
    <property type="project" value="UniProtKB-KW"/>
</dbReference>
<keyword evidence="5" id="KW-0812">Transmembrane</keyword>
<dbReference type="InterPro" id="IPR033900">
    <property type="entry name" value="Gram_neg_porin_domain"/>
</dbReference>
<dbReference type="PANTHER" id="PTHR34501:SF9">
    <property type="entry name" value="MAJOR OUTER MEMBRANE PROTEIN P.IA"/>
    <property type="match status" value="1"/>
</dbReference>
<dbReference type="AlphaFoldDB" id="A0A2A7SG78"/>
<comment type="caution">
    <text evidence="13">The sequence shown here is derived from an EMBL/GenBank/DDBJ whole genome shotgun (WGS) entry which is preliminary data.</text>
</comment>
<feature type="chain" id="PRO_5013128901" evidence="11">
    <location>
        <begin position="21"/>
        <end position="373"/>
    </location>
</feature>
<keyword evidence="8" id="KW-0626">Porin</keyword>
<dbReference type="InterPro" id="IPR023614">
    <property type="entry name" value="Porin_dom_sf"/>
</dbReference>
<evidence type="ECO:0000313" key="13">
    <source>
        <dbReference type="EMBL" id="PEH42305.1"/>
    </source>
</evidence>
<feature type="domain" description="Porin" evidence="12">
    <location>
        <begin position="7"/>
        <end position="338"/>
    </location>
</feature>
<protein>
    <submittedName>
        <fullName evidence="13">Porin</fullName>
    </submittedName>
</protein>
<dbReference type="GO" id="GO:0009279">
    <property type="term" value="C:cell outer membrane"/>
    <property type="evidence" value="ECO:0007669"/>
    <property type="project" value="UniProtKB-SubCell"/>
</dbReference>
<keyword evidence="3" id="KW-0813">Transport</keyword>
<dbReference type="SUPFAM" id="SSF56935">
    <property type="entry name" value="Porins"/>
    <property type="match status" value="1"/>
</dbReference>
<evidence type="ECO:0000256" key="1">
    <source>
        <dbReference type="ARBA" id="ARBA00004571"/>
    </source>
</evidence>
<evidence type="ECO:0000256" key="2">
    <source>
        <dbReference type="ARBA" id="ARBA00011233"/>
    </source>
</evidence>
<keyword evidence="9" id="KW-0472">Membrane</keyword>
<keyword evidence="10" id="KW-0998">Cell outer membrane</keyword>
<dbReference type="CDD" id="cd00342">
    <property type="entry name" value="gram_neg_porins"/>
    <property type="match status" value="1"/>
</dbReference>
<dbReference type="Proteomes" id="UP000220629">
    <property type="component" value="Unassembled WGS sequence"/>
</dbReference>
<dbReference type="RefSeq" id="WP_096750913.1">
    <property type="nucleotide sequence ID" value="NZ_CADEPO010000009.1"/>
</dbReference>
<proteinExistence type="predicted"/>
<evidence type="ECO:0000256" key="5">
    <source>
        <dbReference type="ARBA" id="ARBA00022692"/>
    </source>
</evidence>
<evidence type="ECO:0000256" key="11">
    <source>
        <dbReference type="SAM" id="SignalP"/>
    </source>
</evidence>
<dbReference type="GO" id="GO:0006811">
    <property type="term" value="P:monoatomic ion transport"/>
    <property type="evidence" value="ECO:0007669"/>
    <property type="project" value="UniProtKB-KW"/>
</dbReference>
<evidence type="ECO:0000256" key="10">
    <source>
        <dbReference type="ARBA" id="ARBA00023237"/>
    </source>
</evidence>
<dbReference type="EMBL" id="PDDY01000001">
    <property type="protein sequence ID" value="PEH42305.1"/>
    <property type="molecule type" value="Genomic_DNA"/>
</dbReference>
<comment type="subcellular location">
    <subcellularLocation>
        <location evidence="1">Cell outer membrane</location>
        <topology evidence="1">Multi-pass membrane protein</topology>
    </subcellularLocation>
</comment>
<evidence type="ECO:0000256" key="9">
    <source>
        <dbReference type="ARBA" id="ARBA00023136"/>
    </source>
</evidence>
<keyword evidence="7" id="KW-0406">Ion transport</keyword>
<dbReference type="Pfam" id="PF13609">
    <property type="entry name" value="Porin_4"/>
    <property type="match status" value="1"/>
</dbReference>
<evidence type="ECO:0000256" key="4">
    <source>
        <dbReference type="ARBA" id="ARBA00022452"/>
    </source>
</evidence>
<organism evidence="13 14">
    <name type="scientific">Burkholderia gladioli</name>
    <name type="common">Pseudomonas marginata</name>
    <name type="synonym">Phytomonas marginata</name>
    <dbReference type="NCBI Taxonomy" id="28095"/>
    <lineage>
        <taxon>Bacteria</taxon>
        <taxon>Pseudomonadati</taxon>
        <taxon>Pseudomonadota</taxon>
        <taxon>Betaproteobacteria</taxon>
        <taxon>Burkholderiales</taxon>
        <taxon>Burkholderiaceae</taxon>
        <taxon>Burkholderia</taxon>
    </lineage>
</organism>
<accession>A0A2A7SG78</accession>
<evidence type="ECO:0000313" key="14">
    <source>
        <dbReference type="Proteomes" id="UP000220629"/>
    </source>
</evidence>
<evidence type="ECO:0000256" key="3">
    <source>
        <dbReference type="ARBA" id="ARBA00022448"/>
    </source>
</evidence>
<keyword evidence="4" id="KW-1134">Transmembrane beta strand</keyword>
<name>A0A2A7SG78_BURGA</name>
<dbReference type="PANTHER" id="PTHR34501">
    <property type="entry name" value="PROTEIN YDDL-RELATED"/>
    <property type="match status" value="1"/>
</dbReference>
<evidence type="ECO:0000256" key="7">
    <source>
        <dbReference type="ARBA" id="ARBA00023065"/>
    </source>
</evidence>
<dbReference type="Gene3D" id="2.40.160.10">
    <property type="entry name" value="Porin"/>
    <property type="match status" value="1"/>
</dbReference>
<gene>
    <name evidence="13" type="ORF">CRM94_09185</name>
</gene>
<feature type="signal peptide" evidence="11">
    <location>
        <begin position="1"/>
        <end position="20"/>
    </location>
</feature>
<dbReference type="InterPro" id="IPR050298">
    <property type="entry name" value="Gram-neg_bact_OMP"/>
</dbReference>
<evidence type="ECO:0000256" key="8">
    <source>
        <dbReference type="ARBA" id="ARBA00023114"/>
    </source>
</evidence>
<keyword evidence="6 11" id="KW-0732">Signal</keyword>
<evidence type="ECO:0000256" key="6">
    <source>
        <dbReference type="ARBA" id="ARBA00022729"/>
    </source>
</evidence>